<feature type="compositionally biased region" description="Polar residues" evidence="2">
    <location>
        <begin position="1159"/>
        <end position="1181"/>
    </location>
</feature>
<feature type="compositionally biased region" description="Basic residues" evidence="2">
    <location>
        <begin position="1145"/>
        <end position="1156"/>
    </location>
</feature>
<evidence type="ECO:0000313" key="4">
    <source>
        <dbReference type="Proteomes" id="UP001303473"/>
    </source>
</evidence>
<sequence length="1389" mass="151332">MAPQQISAPQEVLDDFPTQPTQADVQSFRLPNHRSLTPPVDKEDLHDVKSSDFDRELSGGRDSQFIGEVYARVRHPDLDGGPNNGLDDDVRDSLGTCHNGLRDARRQEYLEDTALHQLGLRLVAWTMRDPNVPLGGYADGNWWIAPNLYIIKTGPDRESSISLPGPEDSHSGWGAKSEHRDQFLKARFTVHWVHCTEPLHYAVIIRQARTGNALYFDSLVEGRAARADLARTEFEQWLANSGISSPLHWSVVPITCQSEAWSCSIHAMANAMAFLRLGVMGWDKIDHFRRGPNRAGDANKMRDKLIKCLHRLMGLSVKEYQGVGKPLKKYNLETDDSDREMEEEQLRREMEEERLRKEHLAREAKKQGQFIQENMEFLYGNYGRRARELLHTIGTGQEDQDILAWTGQVISFINHQKRVRSFRERASPAQQPGAPAQQGQAATPQPPASGQQAADQAPPAQPAQPLAPQPPAPGQPTADQPAPSQRQRPNPITSDAGLKKMIWFIAMCTNSLSGDLKVHAENLLRTFDRNPWHHDLPDQMQNVHERIQGRLSRLSPPRDSEPAARAQPAEPGHDARAGRASSVGSVQSNGGRIGELVSLADRLSEPLPLEIEALRGSFLGNLPEPGLSERTEDIQRRVDEYLAQSASAAPVAPVAPAIPEAPTQPQQPPDTSTASPIFTDQAAMAFIFSFEGRLSKELLRQARAARTKFNKNPAQKGVSTFIHNLEKKVREYVAGLDAEPVVPVAPVTPAGPAEPAAPPAASAQQAVDAPAGPRGGKRKAPSELELERAAKVHKKAAEAEEAQGRKGGRITRSRAAAYRSPAPTPPIAEPLPQSGVDPRPPNPLATGPPAVTEPSARSQMSGKGAARAKVSEPKTTGRKTKGGRVRKGKNLSQSSDDSGIPYASVPGAAATVPPPAPRGYNRPLPEFQHLTTEGRSLDQSSDGDSDVPYEVSTPAVRRVQENTLSAPRTLPEEPEGGEEDEEEVEEYTREFPEDVVYDEEYSNLPKELADFFKKKARETYTKNTQEMVRAKYTMTEQVVGTSVTTQATQPTGTQPSGTQPSDSQPSGTQPTGTQPSGTEPSESQPSGTQPSDSQAQPPRSPTPEPLASQAPPPSAQDQSLASLVSSPTSKDEHPPSSQPEASPPRGRRKPLLRVRFRGASSNSIHSTLSTPEQQRGASNRLFSPSPPPFQSPFVHPSQAKPPYQAPRVQGSRAAEADRASPPFSHEPHIDSPGPLVDPSQPPPTSVSKTGKLYPWQKKKLNTGPRPIRHIGRDAGDIGILGGRIDKLNIFGSPPKKSSRPTTAAADPNLTAPTTTGAEPVESGERGGDGGDGSDTDQVAMDNQVQQEFEQAQRIKRTAAQMEEDELEDYVDGSDEDGEEGRHRAKRQRR</sequence>
<feature type="compositionally biased region" description="Polar residues" evidence="2">
    <location>
        <begin position="1340"/>
        <end position="1349"/>
    </location>
</feature>
<feature type="coiled-coil region" evidence="1">
    <location>
        <begin position="327"/>
        <end position="367"/>
    </location>
</feature>
<feature type="region of interest" description="Disordered" evidence="2">
    <location>
        <begin position="1"/>
        <end position="58"/>
    </location>
</feature>
<name>A0AAN6NB17_9PEZI</name>
<reference evidence="4" key="1">
    <citation type="journal article" date="2023" name="Mol. Phylogenet. Evol.">
        <title>Genome-scale phylogeny and comparative genomics of the fungal order Sordariales.</title>
        <authorList>
            <person name="Hensen N."/>
            <person name="Bonometti L."/>
            <person name="Westerberg I."/>
            <person name="Brannstrom I.O."/>
            <person name="Guillou S."/>
            <person name="Cros-Aarteil S."/>
            <person name="Calhoun S."/>
            <person name="Haridas S."/>
            <person name="Kuo A."/>
            <person name="Mondo S."/>
            <person name="Pangilinan J."/>
            <person name="Riley R."/>
            <person name="LaButti K."/>
            <person name="Andreopoulos B."/>
            <person name="Lipzen A."/>
            <person name="Chen C."/>
            <person name="Yan M."/>
            <person name="Daum C."/>
            <person name="Ng V."/>
            <person name="Clum A."/>
            <person name="Steindorff A."/>
            <person name="Ohm R.A."/>
            <person name="Martin F."/>
            <person name="Silar P."/>
            <person name="Natvig D.O."/>
            <person name="Lalanne C."/>
            <person name="Gautier V."/>
            <person name="Ament-Velasquez S.L."/>
            <person name="Kruys A."/>
            <person name="Hutchinson M.I."/>
            <person name="Powell A.J."/>
            <person name="Barry K."/>
            <person name="Miller A.N."/>
            <person name="Grigoriev I.V."/>
            <person name="Debuchy R."/>
            <person name="Gladieux P."/>
            <person name="Hiltunen Thoren M."/>
            <person name="Johannesson H."/>
        </authorList>
    </citation>
    <scope>NUCLEOTIDE SEQUENCE [LARGE SCALE GENOMIC DNA]</scope>
    <source>
        <strain evidence="4">CBS 340.73</strain>
    </source>
</reference>
<feature type="compositionally biased region" description="Pro residues" evidence="2">
    <location>
        <begin position="459"/>
        <end position="474"/>
    </location>
</feature>
<feature type="compositionally biased region" description="Polar residues" evidence="2">
    <location>
        <begin position="1079"/>
        <end position="1097"/>
    </location>
</feature>
<dbReference type="EMBL" id="MU853773">
    <property type="protein sequence ID" value="KAK3942459.1"/>
    <property type="molecule type" value="Genomic_DNA"/>
</dbReference>
<feature type="compositionally biased region" description="Basic residues" evidence="2">
    <location>
        <begin position="876"/>
        <end position="889"/>
    </location>
</feature>
<feature type="compositionally biased region" description="Polar residues" evidence="2">
    <location>
        <begin position="484"/>
        <end position="493"/>
    </location>
</feature>
<feature type="compositionally biased region" description="Low complexity" evidence="2">
    <location>
        <begin position="1040"/>
        <end position="1078"/>
    </location>
</feature>
<keyword evidence="4" id="KW-1185">Reference proteome</keyword>
<feature type="compositionally biased region" description="Basic and acidic residues" evidence="2">
    <location>
        <begin position="780"/>
        <end position="804"/>
    </location>
</feature>
<dbReference type="Proteomes" id="UP001303473">
    <property type="component" value="Unassembled WGS sequence"/>
</dbReference>
<gene>
    <name evidence="3" type="ORF">QBC46DRAFT_339408</name>
</gene>
<evidence type="ECO:0008006" key="5">
    <source>
        <dbReference type="Google" id="ProtNLM"/>
    </source>
</evidence>
<feature type="compositionally biased region" description="Polar residues" evidence="2">
    <location>
        <begin position="929"/>
        <end position="940"/>
    </location>
</feature>
<feature type="compositionally biased region" description="Acidic residues" evidence="2">
    <location>
        <begin position="972"/>
        <end position="985"/>
    </location>
</feature>
<keyword evidence="1" id="KW-0175">Coiled coil</keyword>
<accession>A0AAN6NB17</accession>
<comment type="caution">
    <text evidence="3">The sequence shown here is derived from an EMBL/GenBank/DDBJ whole genome shotgun (WGS) entry which is preliminary data.</text>
</comment>
<evidence type="ECO:0000256" key="2">
    <source>
        <dbReference type="SAM" id="MobiDB-lite"/>
    </source>
</evidence>
<feature type="region of interest" description="Disordered" evidence="2">
    <location>
        <begin position="551"/>
        <end position="590"/>
    </location>
</feature>
<feature type="compositionally biased region" description="Low complexity" evidence="2">
    <location>
        <begin position="427"/>
        <end position="458"/>
    </location>
</feature>
<proteinExistence type="predicted"/>
<feature type="region of interest" description="Disordered" evidence="2">
    <location>
        <begin position="421"/>
        <end position="493"/>
    </location>
</feature>
<organism evidence="3 4">
    <name type="scientific">Diplogelasinospora grovesii</name>
    <dbReference type="NCBI Taxonomy" id="303347"/>
    <lineage>
        <taxon>Eukaryota</taxon>
        <taxon>Fungi</taxon>
        <taxon>Dikarya</taxon>
        <taxon>Ascomycota</taxon>
        <taxon>Pezizomycotina</taxon>
        <taxon>Sordariomycetes</taxon>
        <taxon>Sordariomycetidae</taxon>
        <taxon>Sordariales</taxon>
        <taxon>Diplogelasinosporaceae</taxon>
        <taxon>Diplogelasinospora</taxon>
    </lineage>
</organism>
<feature type="compositionally biased region" description="Pro residues" evidence="2">
    <location>
        <begin position="1098"/>
        <end position="1114"/>
    </location>
</feature>
<evidence type="ECO:0000313" key="3">
    <source>
        <dbReference type="EMBL" id="KAK3942459.1"/>
    </source>
</evidence>
<feature type="compositionally biased region" description="Low complexity" evidence="2">
    <location>
        <begin position="747"/>
        <end position="772"/>
    </location>
</feature>
<feature type="region of interest" description="Disordered" evidence="2">
    <location>
        <begin position="1040"/>
        <end position="1389"/>
    </location>
</feature>
<protein>
    <recommendedName>
        <fullName evidence="5">Ubiquitin-like protease family profile domain-containing protein</fullName>
    </recommendedName>
</protein>
<feature type="region of interest" description="Disordered" evidence="2">
    <location>
        <begin position="747"/>
        <end position="1000"/>
    </location>
</feature>
<feature type="compositionally biased region" description="Acidic residues" evidence="2">
    <location>
        <begin position="1361"/>
        <end position="1378"/>
    </location>
</feature>
<feature type="compositionally biased region" description="Basic and acidic residues" evidence="2">
    <location>
        <begin position="40"/>
        <end position="58"/>
    </location>
</feature>
<evidence type="ECO:0000256" key="1">
    <source>
        <dbReference type="SAM" id="Coils"/>
    </source>
</evidence>